<evidence type="ECO:0000313" key="1">
    <source>
        <dbReference type="EMBL" id="AQT28503.1"/>
    </source>
</evidence>
<evidence type="ECO:0008006" key="3">
    <source>
        <dbReference type="Google" id="ProtNLM"/>
    </source>
</evidence>
<dbReference type="EMBL" id="KY448244">
    <property type="protein sequence ID" value="AQT28503.1"/>
    <property type="molecule type" value="Genomic_DNA"/>
</dbReference>
<organism evidence="1 2">
    <name type="scientific">Erwinia phage vB_EamM_Yoloswag</name>
    <dbReference type="NCBI Taxonomy" id="1958956"/>
    <lineage>
        <taxon>Viruses</taxon>
        <taxon>Duplodnaviria</taxon>
        <taxon>Heunggongvirae</taxon>
        <taxon>Uroviricota</taxon>
        <taxon>Caudoviricetes</taxon>
        <taxon>Yoloswagvirus</taxon>
        <taxon>Yoloswagvirus yoloswag</taxon>
    </lineage>
</organism>
<dbReference type="Gene3D" id="3.40.50.150">
    <property type="entry name" value="Vaccinia Virus protein VP39"/>
    <property type="match status" value="1"/>
</dbReference>
<dbReference type="SUPFAM" id="SSF53335">
    <property type="entry name" value="S-adenosyl-L-methionine-dependent methyltransferases"/>
    <property type="match status" value="1"/>
</dbReference>
<dbReference type="InterPro" id="IPR029063">
    <property type="entry name" value="SAM-dependent_MTases_sf"/>
</dbReference>
<dbReference type="Proteomes" id="UP000221250">
    <property type="component" value="Segment"/>
</dbReference>
<keyword evidence="2" id="KW-1185">Reference proteome</keyword>
<evidence type="ECO:0000313" key="2">
    <source>
        <dbReference type="Proteomes" id="UP000221250"/>
    </source>
</evidence>
<sequence>MNVDKTMPQGKWEFDEPVAAVFDSMLQNSIPSYDRMRDLTYRIGRKFVQPGTTIVDLGASLGRAIEPFAEEFGAYLASPHHVNGEVSDIIETGNYYDLYEVSDPMRSRLVQNEVLQSVRAELRDESLVDVQDFARNNGAGCSLILSVLTLQFTPLEHRQRILDRISNSLNAGGAFILVEKVLGDSHALDDMMVDVYYSMKGDNGYTKEAIAAKRKSLEGVLVPMKASWNEELLRQAGFRHVDCFYRDLNFAGWIAVK</sequence>
<gene>
    <name evidence="1" type="ORF">YOLOSWAG_16</name>
</gene>
<reference evidence="1 2" key="1">
    <citation type="submission" date="2017-01" db="EMBL/GenBank/DDBJ databases">
        <authorList>
            <person name="Mah S.A."/>
            <person name="Swanson W.J."/>
            <person name="Moy G.W."/>
            <person name="Vacquier V.D."/>
        </authorList>
    </citation>
    <scope>NUCLEOTIDE SEQUENCE [LARGE SCALE GENOMIC DNA]</scope>
</reference>
<name>A0A1S6L2V9_9CAUD</name>
<proteinExistence type="predicted"/>
<accession>A0A1S6L2V9</accession>
<protein>
    <recommendedName>
        <fullName evidence="3">Methyltransferase</fullName>
    </recommendedName>
</protein>